<sequence length="117" mass="13797">MFGSKKNKGNLLEMYPVKNSNVSDEMIDGQLKLTVYHAGIFRSTYEKWFPNYGKSFINLDKYGQFVWQHCTGNFTVNDIFIQMQKHFSNEPDLTLERLVVFIRILVNNKLIKLLKEK</sequence>
<evidence type="ECO:0008006" key="3">
    <source>
        <dbReference type="Google" id="ProtNLM"/>
    </source>
</evidence>
<accession>M1E659</accession>
<name>M1E659_9BACT</name>
<dbReference type="RefSeq" id="WP_013756374.1">
    <property type="nucleotide sequence ID" value="NC_015499.1"/>
</dbReference>
<dbReference type="Gene3D" id="1.10.10.1150">
    <property type="entry name" value="Coenzyme PQQ synthesis protein D (PqqD)"/>
    <property type="match status" value="1"/>
</dbReference>
<dbReference type="EMBL" id="CP002690">
    <property type="protein sequence ID" value="AEE14651.1"/>
    <property type="molecule type" value="Genomic_DNA"/>
</dbReference>
<keyword evidence="2" id="KW-1185">Reference proteome</keyword>
<protein>
    <recommendedName>
        <fullName evidence="3">PqqD family protein</fullName>
    </recommendedName>
</protein>
<evidence type="ECO:0000313" key="1">
    <source>
        <dbReference type="EMBL" id="AEE14651.1"/>
    </source>
</evidence>
<dbReference type="Pfam" id="PF05402">
    <property type="entry name" value="PqqD"/>
    <property type="match status" value="1"/>
</dbReference>
<dbReference type="InterPro" id="IPR041881">
    <property type="entry name" value="PqqD_sf"/>
</dbReference>
<dbReference type="AlphaFoldDB" id="M1E659"/>
<organism evidence="1 2">
    <name type="scientific">Thermodesulfobium narugense DSM 14796</name>
    <dbReference type="NCBI Taxonomy" id="747365"/>
    <lineage>
        <taxon>Bacteria</taxon>
        <taxon>Pseudomonadati</taxon>
        <taxon>Thermodesulfobiota</taxon>
        <taxon>Thermodesulfobiia</taxon>
        <taxon>Thermodesulfobiales</taxon>
        <taxon>Thermodesulfobiaceae</taxon>
        <taxon>Thermodesulfobium</taxon>
    </lineage>
</organism>
<dbReference type="STRING" id="747365.Thena_1022"/>
<evidence type="ECO:0000313" key="2">
    <source>
        <dbReference type="Proteomes" id="UP000011765"/>
    </source>
</evidence>
<dbReference type="Proteomes" id="UP000011765">
    <property type="component" value="Chromosome"/>
</dbReference>
<reference evidence="1 2" key="1">
    <citation type="submission" date="2011-04" db="EMBL/GenBank/DDBJ databases">
        <title>The complete genome of Thermodesulfobium narugense DSM 14796.</title>
        <authorList>
            <consortium name="US DOE Joint Genome Institute (JGI-PGF)"/>
            <person name="Lucas S."/>
            <person name="Han J."/>
            <person name="Lapidus A."/>
            <person name="Bruce D."/>
            <person name="Goodwin L."/>
            <person name="Pitluck S."/>
            <person name="Peters L."/>
            <person name="Kyrpides N."/>
            <person name="Mavromatis K."/>
            <person name="Pagani I."/>
            <person name="Ivanova N."/>
            <person name="Ovchinnikova G."/>
            <person name="Zhang X."/>
            <person name="Saunders L."/>
            <person name="Detter J.C."/>
            <person name="Tapia R."/>
            <person name="Han C."/>
            <person name="Land M."/>
            <person name="Hauser L."/>
            <person name="Markowitz V."/>
            <person name="Cheng J.-F."/>
            <person name="Hugenholtz P."/>
            <person name="Woyke T."/>
            <person name="Wu D."/>
            <person name="Spring S."/>
            <person name="Schroeder M."/>
            <person name="Brambilla E."/>
            <person name="Klenk H.-P."/>
            <person name="Eisen J.A."/>
        </authorList>
    </citation>
    <scope>NUCLEOTIDE SEQUENCE [LARGE SCALE GENOMIC DNA]</scope>
    <source>
        <strain evidence="1 2">DSM 14796</strain>
    </source>
</reference>
<dbReference type="OrthoDB" id="308521at2"/>
<dbReference type="HOGENOM" id="CLU_150513_0_0_9"/>
<proteinExistence type="predicted"/>
<dbReference type="KEGG" id="tnr:Thena_1022"/>
<dbReference type="InterPro" id="IPR008792">
    <property type="entry name" value="PQQD"/>
</dbReference>
<gene>
    <name evidence="1" type="ORF">Thena_1022</name>
</gene>